<dbReference type="EMBL" id="KN837312">
    <property type="protein sequence ID" value="KIJ28209.1"/>
    <property type="molecule type" value="Genomic_DNA"/>
</dbReference>
<name>A0A0C9U255_SPHS4</name>
<reference evidence="1 2" key="1">
    <citation type="submission" date="2014-06" db="EMBL/GenBank/DDBJ databases">
        <title>Evolutionary Origins and Diversification of the Mycorrhizal Mutualists.</title>
        <authorList>
            <consortium name="DOE Joint Genome Institute"/>
            <consortium name="Mycorrhizal Genomics Consortium"/>
            <person name="Kohler A."/>
            <person name="Kuo A."/>
            <person name="Nagy L.G."/>
            <person name="Floudas D."/>
            <person name="Copeland A."/>
            <person name="Barry K.W."/>
            <person name="Cichocki N."/>
            <person name="Veneault-Fourrey C."/>
            <person name="LaButti K."/>
            <person name="Lindquist E.A."/>
            <person name="Lipzen A."/>
            <person name="Lundell T."/>
            <person name="Morin E."/>
            <person name="Murat C."/>
            <person name="Riley R."/>
            <person name="Ohm R."/>
            <person name="Sun H."/>
            <person name="Tunlid A."/>
            <person name="Henrissat B."/>
            <person name="Grigoriev I.V."/>
            <person name="Hibbett D.S."/>
            <person name="Martin F."/>
        </authorList>
    </citation>
    <scope>NUCLEOTIDE SEQUENCE [LARGE SCALE GENOMIC DNA]</scope>
    <source>
        <strain evidence="1 2">SS14</strain>
    </source>
</reference>
<proteinExistence type="predicted"/>
<protein>
    <recommendedName>
        <fullName evidence="3">C2 domain-containing protein</fullName>
    </recommendedName>
</protein>
<dbReference type="Proteomes" id="UP000054279">
    <property type="component" value="Unassembled WGS sequence"/>
</dbReference>
<organism evidence="1 2">
    <name type="scientific">Sphaerobolus stellatus (strain SS14)</name>
    <dbReference type="NCBI Taxonomy" id="990650"/>
    <lineage>
        <taxon>Eukaryota</taxon>
        <taxon>Fungi</taxon>
        <taxon>Dikarya</taxon>
        <taxon>Basidiomycota</taxon>
        <taxon>Agaricomycotina</taxon>
        <taxon>Agaricomycetes</taxon>
        <taxon>Phallomycetidae</taxon>
        <taxon>Geastrales</taxon>
        <taxon>Sphaerobolaceae</taxon>
        <taxon>Sphaerobolus</taxon>
    </lineage>
</organism>
<evidence type="ECO:0000313" key="2">
    <source>
        <dbReference type="Proteomes" id="UP000054279"/>
    </source>
</evidence>
<gene>
    <name evidence="1" type="ORF">M422DRAFT_270520</name>
</gene>
<evidence type="ECO:0000313" key="1">
    <source>
        <dbReference type="EMBL" id="KIJ28209.1"/>
    </source>
</evidence>
<sequence length="225" mass="25276">MHQASWIHSPFALGTAFVYTRCGIRRIHLVAMTKVLPFQPASASAKYSPLPLSQPRTSHPRIFVPVVPIVVGCQVYNYHAMRDSMPQGMEVDVRSRPRLTFSQLHIADTTDTSKPYPMDNSSTKGITIEVKRVTGLPSVTGLKPDYYIILNVNGISKSTKKVGQKDRMVKWDQKLFFDTEITPSSEFSLKLRRTSRIIGKKDHDIDTVQNNMADLISGAKKKKGM</sequence>
<evidence type="ECO:0008006" key="3">
    <source>
        <dbReference type="Google" id="ProtNLM"/>
    </source>
</evidence>
<dbReference type="HOGENOM" id="CLU_1230581_0_0_1"/>
<dbReference type="AlphaFoldDB" id="A0A0C9U255"/>
<keyword evidence="2" id="KW-1185">Reference proteome</keyword>
<accession>A0A0C9U255</accession>